<organism evidence="2 3">
    <name type="scientific">Dendrobium thyrsiflorum</name>
    <name type="common">Pinecone-like raceme dendrobium</name>
    <name type="synonym">Orchid</name>
    <dbReference type="NCBI Taxonomy" id="117978"/>
    <lineage>
        <taxon>Eukaryota</taxon>
        <taxon>Viridiplantae</taxon>
        <taxon>Streptophyta</taxon>
        <taxon>Embryophyta</taxon>
        <taxon>Tracheophyta</taxon>
        <taxon>Spermatophyta</taxon>
        <taxon>Magnoliopsida</taxon>
        <taxon>Liliopsida</taxon>
        <taxon>Asparagales</taxon>
        <taxon>Orchidaceae</taxon>
        <taxon>Epidendroideae</taxon>
        <taxon>Malaxideae</taxon>
        <taxon>Dendrobiinae</taxon>
        <taxon>Dendrobium</taxon>
    </lineage>
</organism>
<keyword evidence="3" id="KW-1185">Reference proteome</keyword>
<evidence type="ECO:0000313" key="2">
    <source>
        <dbReference type="EMBL" id="KAL0925187.1"/>
    </source>
</evidence>
<feature type="compositionally biased region" description="Pro residues" evidence="1">
    <location>
        <begin position="67"/>
        <end position="78"/>
    </location>
</feature>
<comment type="caution">
    <text evidence="2">The sequence shown here is derived from an EMBL/GenBank/DDBJ whole genome shotgun (WGS) entry which is preliminary data.</text>
</comment>
<evidence type="ECO:0000256" key="1">
    <source>
        <dbReference type="SAM" id="MobiDB-lite"/>
    </source>
</evidence>
<dbReference type="Proteomes" id="UP001552299">
    <property type="component" value="Unassembled WGS sequence"/>
</dbReference>
<sequence length="78" mass="8062">MSFVELLSSLLPQPQLPVASPSAAYTVGKLFHFSANAASATDDEPNRSSRPPPPPQAPSPSSSTSHLPPPPSTPSQPC</sequence>
<proteinExistence type="predicted"/>
<feature type="region of interest" description="Disordered" evidence="1">
    <location>
        <begin position="36"/>
        <end position="78"/>
    </location>
</feature>
<gene>
    <name evidence="2" type="ORF">M5K25_003502</name>
</gene>
<dbReference type="AlphaFoldDB" id="A0ABD0VJ31"/>
<evidence type="ECO:0000313" key="3">
    <source>
        <dbReference type="Proteomes" id="UP001552299"/>
    </source>
</evidence>
<dbReference type="EMBL" id="JANQDX010000004">
    <property type="protein sequence ID" value="KAL0925187.1"/>
    <property type="molecule type" value="Genomic_DNA"/>
</dbReference>
<protein>
    <submittedName>
        <fullName evidence="2">Uncharacterized protein</fullName>
    </submittedName>
</protein>
<accession>A0ABD0VJ31</accession>
<name>A0ABD0VJ31_DENTH</name>
<reference evidence="2 3" key="1">
    <citation type="journal article" date="2024" name="Plant Biotechnol. J.">
        <title>Dendrobium thyrsiflorum genome and its molecular insights into genes involved in important horticultural traits.</title>
        <authorList>
            <person name="Chen B."/>
            <person name="Wang J.Y."/>
            <person name="Zheng P.J."/>
            <person name="Li K.L."/>
            <person name="Liang Y.M."/>
            <person name="Chen X.F."/>
            <person name="Zhang C."/>
            <person name="Zhao X."/>
            <person name="He X."/>
            <person name="Zhang G.Q."/>
            <person name="Liu Z.J."/>
            <person name="Xu Q."/>
        </authorList>
    </citation>
    <scope>NUCLEOTIDE SEQUENCE [LARGE SCALE GENOMIC DNA]</scope>
    <source>
        <strain evidence="2">GZMU011</strain>
    </source>
</reference>